<protein>
    <submittedName>
        <fullName evidence="1">Uncharacterized protein</fullName>
    </submittedName>
</protein>
<dbReference type="EMBL" id="KL584982">
    <property type="protein sequence ID" value="KEQ84594.1"/>
    <property type="molecule type" value="Genomic_DNA"/>
</dbReference>
<evidence type="ECO:0000313" key="1">
    <source>
        <dbReference type="EMBL" id="KEQ84594.1"/>
    </source>
</evidence>
<evidence type="ECO:0000313" key="2">
    <source>
        <dbReference type="Proteomes" id="UP000030706"/>
    </source>
</evidence>
<keyword evidence="2" id="KW-1185">Reference proteome</keyword>
<dbReference type="RefSeq" id="XP_029760781.1">
    <property type="nucleotide sequence ID" value="XM_029903801.1"/>
</dbReference>
<organism evidence="1 2">
    <name type="scientific">Aureobasidium pullulans EXF-150</name>
    <dbReference type="NCBI Taxonomy" id="1043002"/>
    <lineage>
        <taxon>Eukaryota</taxon>
        <taxon>Fungi</taxon>
        <taxon>Dikarya</taxon>
        <taxon>Ascomycota</taxon>
        <taxon>Pezizomycotina</taxon>
        <taxon>Dothideomycetes</taxon>
        <taxon>Dothideomycetidae</taxon>
        <taxon>Dothideales</taxon>
        <taxon>Saccotheciaceae</taxon>
        <taxon>Aureobasidium</taxon>
    </lineage>
</organism>
<dbReference type="AlphaFoldDB" id="A0A074XLM0"/>
<dbReference type="GeneID" id="40746107"/>
<dbReference type="Proteomes" id="UP000030706">
    <property type="component" value="Unassembled WGS sequence"/>
</dbReference>
<reference evidence="1 2" key="1">
    <citation type="journal article" date="2014" name="BMC Genomics">
        <title>Genome sequencing of four Aureobasidium pullulans varieties: biotechnological potential, stress tolerance, and description of new species.</title>
        <authorList>
            <person name="Gostin Ar C."/>
            <person name="Ohm R.A."/>
            <person name="Kogej T."/>
            <person name="Sonjak S."/>
            <person name="Turk M."/>
            <person name="Zajc J."/>
            <person name="Zalar P."/>
            <person name="Grube M."/>
            <person name="Sun H."/>
            <person name="Han J."/>
            <person name="Sharma A."/>
            <person name="Chiniquy J."/>
            <person name="Ngan C.Y."/>
            <person name="Lipzen A."/>
            <person name="Barry K."/>
            <person name="Grigoriev I.V."/>
            <person name="Gunde-Cimerman N."/>
        </authorList>
    </citation>
    <scope>NUCLEOTIDE SEQUENCE [LARGE SCALE GENOMIC DNA]</scope>
    <source>
        <strain evidence="1 2">EXF-150</strain>
    </source>
</reference>
<name>A0A074XLM0_AURPU</name>
<proteinExistence type="predicted"/>
<sequence>MAARNPNLCDHANEFNQTKASCSEDMGGGWNTCDDEPTNRPVGGRPDHDNKTICLECWQNVLADMPVGLHYDTTIKATVGNLAYRRTTVLGNQEWVLQDYAIVREVDNCINSTQTLLCKYCVLDEIAQWRRCESNQNYANAMMAMTGRSQFAEDDHTNTCVCRKKYMTHPYYCLECLRDALDDRVLTATRNKDWLDTIAHTASGERRIVSDEWQTQRFDQNMTIPCRCGRDIDRHDRHILASTPRATFCLACNGTKMWPANILPPPHEIRSSRARLPISTLRYPLQTDTGNTLNTLELGLHPDAGTVRRPS</sequence>
<dbReference type="HOGENOM" id="CLU_927435_0_0_1"/>
<dbReference type="OrthoDB" id="3817088at2759"/>
<gene>
    <name evidence="1" type="ORF">M438DRAFT_335363</name>
</gene>
<accession>A0A074XLM0</accession>